<keyword evidence="3" id="KW-1185">Reference proteome</keyword>
<evidence type="ECO:0000313" key="3">
    <source>
        <dbReference type="Proteomes" id="UP000695264"/>
    </source>
</evidence>
<accession>A0ABX1BWI2</accession>
<name>A0ABX1BWI2_9ACTN</name>
<feature type="compositionally biased region" description="Basic and acidic residues" evidence="1">
    <location>
        <begin position="13"/>
        <end position="22"/>
    </location>
</feature>
<evidence type="ECO:0000313" key="2">
    <source>
        <dbReference type="EMBL" id="NJQ00097.1"/>
    </source>
</evidence>
<reference evidence="2 3" key="1">
    <citation type="submission" date="2020-03" db="EMBL/GenBank/DDBJ databases">
        <title>WGS of actinomycetes isolated from Thailand.</title>
        <authorList>
            <person name="Thawai C."/>
        </authorList>
    </citation>
    <scope>NUCLEOTIDE SEQUENCE [LARGE SCALE GENOMIC DNA]</scope>
    <source>
        <strain evidence="2 3">PLAI 1-29</strain>
    </source>
</reference>
<proteinExistence type="predicted"/>
<sequence length="60" mass="6301">MRGRTPGDPPGQDGDHRTETGERGAFALARCSCGWAGPARRARDRARADAEAHSGAPPTD</sequence>
<dbReference type="EMBL" id="JAATEN010000003">
    <property type="protein sequence ID" value="NJQ00097.1"/>
    <property type="molecule type" value="Genomic_DNA"/>
</dbReference>
<comment type="caution">
    <text evidence="2">The sequence shown here is derived from an EMBL/GenBank/DDBJ whole genome shotgun (WGS) entry which is preliminary data.</text>
</comment>
<evidence type="ECO:0000256" key="1">
    <source>
        <dbReference type="SAM" id="MobiDB-lite"/>
    </source>
</evidence>
<gene>
    <name evidence="2" type="ORF">HCK00_05990</name>
</gene>
<protein>
    <submittedName>
        <fullName evidence="2">Uncharacterized protein</fullName>
    </submittedName>
</protein>
<dbReference type="Proteomes" id="UP000695264">
    <property type="component" value="Unassembled WGS sequence"/>
</dbReference>
<organism evidence="2 3">
    <name type="scientific">Streptomyces zingiberis</name>
    <dbReference type="NCBI Taxonomy" id="2053010"/>
    <lineage>
        <taxon>Bacteria</taxon>
        <taxon>Bacillati</taxon>
        <taxon>Actinomycetota</taxon>
        <taxon>Actinomycetes</taxon>
        <taxon>Kitasatosporales</taxon>
        <taxon>Streptomycetaceae</taxon>
        <taxon>Streptomyces</taxon>
    </lineage>
</organism>
<feature type="region of interest" description="Disordered" evidence="1">
    <location>
        <begin position="35"/>
        <end position="60"/>
    </location>
</feature>
<feature type="region of interest" description="Disordered" evidence="1">
    <location>
        <begin position="1"/>
        <end position="23"/>
    </location>
</feature>